<sequence>MNALILDTMWFLNSTARRLRLNPALLTYRPPEPARLESLLRQYDPGLKVSDGWFVANGTRVRWVEVTQDVAAKAGIPADRRGAVIASNGNKHAARFVLNALASRIGGALYPPEIQDDYVDVQVNLGPKRGVLDCEEVADLVRAVLGERTVRHDHELGMCSFEGGPGSVVKASYSWPTSDLMDVEDHVIDLELDAKDLADHPGLELLYRTAVSLAAALNATVTSYDMPVTRLEDIIPTRDRLSA</sequence>
<accession>A0A8J3SBK9</accession>
<keyword evidence="2" id="KW-1185">Reference proteome</keyword>
<dbReference type="RefSeq" id="WP_204063420.1">
    <property type="nucleotide sequence ID" value="NZ_BOOJ01000015.1"/>
</dbReference>
<reference evidence="1 2" key="1">
    <citation type="submission" date="2021-01" db="EMBL/GenBank/DDBJ databases">
        <title>Whole genome shotgun sequence of Planobispora siamensis NBRC 107568.</title>
        <authorList>
            <person name="Komaki H."/>
            <person name="Tamura T."/>
        </authorList>
    </citation>
    <scope>NUCLEOTIDE SEQUENCE [LARGE SCALE GENOMIC DNA]</scope>
    <source>
        <strain evidence="1 2">NBRC 107568</strain>
    </source>
</reference>
<dbReference type="EMBL" id="BOOJ01000015">
    <property type="protein sequence ID" value="GIH91103.1"/>
    <property type="molecule type" value="Genomic_DNA"/>
</dbReference>
<comment type="caution">
    <text evidence="1">The sequence shown here is derived from an EMBL/GenBank/DDBJ whole genome shotgun (WGS) entry which is preliminary data.</text>
</comment>
<organism evidence="1 2">
    <name type="scientific">Planobispora siamensis</name>
    <dbReference type="NCBI Taxonomy" id="936338"/>
    <lineage>
        <taxon>Bacteria</taxon>
        <taxon>Bacillati</taxon>
        <taxon>Actinomycetota</taxon>
        <taxon>Actinomycetes</taxon>
        <taxon>Streptosporangiales</taxon>
        <taxon>Streptosporangiaceae</taxon>
        <taxon>Planobispora</taxon>
    </lineage>
</organism>
<dbReference type="Proteomes" id="UP000619788">
    <property type="component" value="Unassembled WGS sequence"/>
</dbReference>
<proteinExistence type="predicted"/>
<evidence type="ECO:0000313" key="2">
    <source>
        <dbReference type="Proteomes" id="UP000619788"/>
    </source>
</evidence>
<dbReference type="AlphaFoldDB" id="A0A8J3SBK9"/>
<name>A0A8J3SBK9_9ACTN</name>
<gene>
    <name evidence="1" type="ORF">Psi01_17330</name>
</gene>
<evidence type="ECO:0000313" key="1">
    <source>
        <dbReference type="EMBL" id="GIH91103.1"/>
    </source>
</evidence>
<protein>
    <submittedName>
        <fullName evidence="1">Uncharacterized protein</fullName>
    </submittedName>
</protein>